<comment type="similarity">
    <text evidence="2">Belongs to the ORC4 family.</text>
</comment>
<feature type="compositionally biased region" description="Acidic residues" evidence="7">
    <location>
        <begin position="36"/>
        <end position="51"/>
    </location>
</feature>
<dbReference type="GO" id="GO:0006270">
    <property type="term" value="P:DNA replication initiation"/>
    <property type="evidence" value="ECO:0007669"/>
    <property type="project" value="TreeGrafter"/>
</dbReference>
<dbReference type="GO" id="GO:0003688">
    <property type="term" value="F:DNA replication origin binding"/>
    <property type="evidence" value="ECO:0007669"/>
    <property type="project" value="TreeGrafter"/>
</dbReference>
<sequence>MVESRAAKRRRVSEDVDQDGDIKIPSEVPETPPSNPDEDDVIAMDIDDPEVDAALAATPSKSSRRRSTAAAKVANVEDNETPSRSVRASGRQRKAPVRYEDEMLTNDTPRRSKLSTTETPSKTPRSANGLHRTRKNVTTETEVSDSRSPEIDVPVSRRKSRRSTKKESGRESESESGSETEKNDPELGLINGGMDDTYDPVAAQLQEDLVQEADTHEGTTQAVPLPDYAETFQKICASEFQEETRTLGQIVLEKLSGKRLTSLKYLNAEYQKVYQLVEQTVTAGEGNSMLLMGSRGSGKTTMVESILSSLSKDYKDDFHVVRLNGFFHTDDRLALREIWRQLGRERDTEDEASKINSYADTMATLLALLSHPEELLNNTDASNGITTAKSVVIILDEFDLFATHPRQTLLYNLFDIAQARKAPLAVLGLTTKVDVTETLEKRVKSRFSHRYVYLPLAKTIDSFSEACLSGLTVENTEIQEGEFPDIKPSRLLELLDYWRIYLKASFLDGLWEDKGFDTHLRRIFYQTKSVKDFYSSALLPISSLYHSACAVASEDSACFNIPTPESFTTQALMCPDPGPLPFPPSMTGSTSATSLPLSLLLAATRLTALHDPGLDVVNGQSATPLALSFPAAYAEYVRLLTSAKATAAAQGAAATGGRVWGRDVSREAWEKLVNWGLVVPLGSGNGTTDGTMFRVEISFEEVADLVGGGGSLGRWWRQ</sequence>
<dbReference type="InterPro" id="IPR027417">
    <property type="entry name" value="P-loop_NTPase"/>
</dbReference>
<dbReference type="EMBL" id="LFMY01000012">
    <property type="protein sequence ID" value="OKL57105.1"/>
    <property type="molecule type" value="Genomic_DNA"/>
</dbReference>
<accession>A0A225ARN2</accession>
<comment type="caution">
    <text evidence="9">The sequence shown here is derived from an EMBL/GenBank/DDBJ whole genome shotgun (WGS) entry which is preliminary data.</text>
</comment>
<feature type="compositionally biased region" description="Polar residues" evidence="7">
    <location>
        <begin position="114"/>
        <end position="126"/>
    </location>
</feature>
<keyword evidence="4" id="KW-0235">DNA replication</keyword>
<dbReference type="OrthoDB" id="343623at2759"/>
<dbReference type="CDD" id="cd00009">
    <property type="entry name" value="AAA"/>
    <property type="match status" value="1"/>
</dbReference>
<name>A0A225ARN2_TALAT</name>
<dbReference type="InterPro" id="IPR016527">
    <property type="entry name" value="ORC4"/>
</dbReference>
<dbReference type="InterPro" id="IPR032705">
    <property type="entry name" value="ORC4_C"/>
</dbReference>
<evidence type="ECO:0000313" key="10">
    <source>
        <dbReference type="Proteomes" id="UP000214365"/>
    </source>
</evidence>
<evidence type="ECO:0000256" key="2">
    <source>
        <dbReference type="ARBA" id="ARBA00005334"/>
    </source>
</evidence>
<evidence type="ECO:0000256" key="7">
    <source>
        <dbReference type="SAM" id="MobiDB-lite"/>
    </source>
</evidence>
<dbReference type="GeneID" id="31007305"/>
<evidence type="ECO:0000256" key="1">
    <source>
        <dbReference type="ARBA" id="ARBA00004123"/>
    </source>
</evidence>
<dbReference type="PANTHER" id="PTHR12087">
    <property type="entry name" value="ORIGIN RECOGNITION COMPLEX SUBUNIT 4"/>
    <property type="match status" value="1"/>
</dbReference>
<dbReference type="AlphaFoldDB" id="A0A225ARN2"/>
<dbReference type="SUPFAM" id="SSF52540">
    <property type="entry name" value="P-loop containing nucleoside triphosphate hydrolases"/>
    <property type="match status" value="1"/>
</dbReference>
<dbReference type="RefSeq" id="XP_020117226.1">
    <property type="nucleotide sequence ID" value="XM_020262455.1"/>
</dbReference>
<dbReference type="InterPro" id="IPR003593">
    <property type="entry name" value="AAA+_ATPase"/>
</dbReference>
<dbReference type="STRING" id="1441469.A0A225ARN2"/>
<keyword evidence="6" id="KW-0539">Nucleus</keyword>
<dbReference type="InterPro" id="IPR041664">
    <property type="entry name" value="AAA_16"/>
</dbReference>
<dbReference type="SMART" id="SM00382">
    <property type="entry name" value="AAA"/>
    <property type="match status" value="1"/>
</dbReference>
<dbReference type="PANTHER" id="PTHR12087:SF0">
    <property type="entry name" value="ORIGIN RECOGNITION COMPLEX SUBUNIT 4"/>
    <property type="match status" value="1"/>
</dbReference>
<evidence type="ECO:0000313" key="9">
    <source>
        <dbReference type="EMBL" id="OKL57105.1"/>
    </source>
</evidence>
<dbReference type="Pfam" id="PF13191">
    <property type="entry name" value="AAA_16"/>
    <property type="match status" value="1"/>
</dbReference>
<keyword evidence="5" id="KW-0238">DNA-binding</keyword>
<feature type="compositionally biased region" description="Basic and acidic residues" evidence="7">
    <location>
        <begin position="165"/>
        <end position="185"/>
    </location>
</feature>
<keyword evidence="10" id="KW-1185">Reference proteome</keyword>
<dbReference type="Proteomes" id="UP000214365">
    <property type="component" value="Unassembled WGS sequence"/>
</dbReference>
<evidence type="ECO:0000256" key="5">
    <source>
        <dbReference type="ARBA" id="ARBA00023125"/>
    </source>
</evidence>
<feature type="region of interest" description="Disordered" evidence="7">
    <location>
        <begin position="1"/>
        <end position="197"/>
    </location>
</feature>
<dbReference type="FunFam" id="3.40.50.300:FF:001597">
    <property type="entry name" value="Origin recognition complex subunit Orc4"/>
    <property type="match status" value="1"/>
</dbReference>
<evidence type="ECO:0000259" key="8">
    <source>
        <dbReference type="SMART" id="SM00382"/>
    </source>
</evidence>
<evidence type="ECO:0000256" key="6">
    <source>
        <dbReference type="ARBA" id="ARBA00023242"/>
    </source>
</evidence>
<evidence type="ECO:0000256" key="3">
    <source>
        <dbReference type="ARBA" id="ARBA00019083"/>
    </source>
</evidence>
<feature type="domain" description="AAA+ ATPase" evidence="8">
    <location>
        <begin position="285"/>
        <end position="457"/>
    </location>
</feature>
<dbReference type="GO" id="GO:0005664">
    <property type="term" value="C:nuclear origin of replication recognition complex"/>
    <property type="evidence" value="ECO:0007669"/>
    <property type="project" value="TreeGrafter"/>
</dbReference>
<evidence type="ECO:0000256" key="4">
    <source>
        <dbReference type="ARBA" id="ARBA00022705"/>
    </source>
</evidence>
<gene>
    <name evidence="9" type="ORF">UA08_07549</name>
</gene>
<dbReference type="Pfam" id="PF14629">
    <property type="entry name" value="ORC4_C"/>
    <property type="match status" value="1"/>
</dbReference>
<comment type="subcellular location">
    <subcellularLocation>
        <location evidence="1">Nucleus</location>
    </subcellularLocation>
</comment>
<proteinExistence type="inferred from homology"/>
<dbReference type="Gene3D" id="3.40.50.300">
    <property type="entry name" value="P-loop containing nucleotide triphosphate hydrolases"/>
    <property type="match status" value="1"/>
</dbReference>
<protein>
    <recommendedName>
        <fullName evidence="3">Origin recognition complex subunit 4</fullName>
    </recommendedName>
</protein>
<organism evidence="9 10">
    <name type="scientific">Talaromyces atroroseus</name>
    <dbReference type="NCBI Taxonomy" id="1441469"/>
    <lineage>
        <taxon>Eukaryota</taxon>
        <taxon>Fungi</taxon>
        <taxon>Dikarya</taxon>
        <taxon>Ascomycota</taxon>
        <taxon>Pezizomycotina</taxon>
        <taxon>Eurotiomycetes</taxon>
        <taxon>Eurotiomycetidae</taxon>
        <taxon>Eurotiales</taxon>
        <taxon>Trichocomaceae</taxon>
        <taxon>Talaromyces</taxon>
        <taxon>Talaromyces sect. Trachyspermi</taxon>
    </lineage>
</organism>
<reference evidence="9 10" key="1">
    <citation type="submission" date="2015-06" db="EMBL/GenBank/DDBJ databases">
        <title>Talaromyces atroroseus IBT 11181 draft genome.</title>
        <authorList>
            <person name="Rasmussen K.B."/>
            <person name="Rasmussen S."/>
            <person name="Petersen B."/>
            <person name="Sicheritz-Ponten T."/>
            <person name="Mortensen U.H."/>
            <person name="Thrane U."/>
        </authorList>
    </citation>
    <scope>NUCLEOTIDE SEQUENCE [LARGE SCALE GENOMIC DNA]</scope>
    <source>
        <strain evidence="9 10">IBT 11181</strain>
    </source>
</reference>